<gene>
    <name evidence="1" type="ORF">Q5P01_023103</name>
</gene>
<organism evidence="1 2">
    <name type="scientific">Channa striata</name>
    <name type="common">Snakehead murrel</name>
    <name type="synonym">Ophicephalus striatus</name>
    <dbReference type="NCBI Taxonomy" id="64152"/>
    <lineage>
        <taxon>Eukaryota</taxon>
        <taxon>Metazoa</taxon>
        <taxon>Chordata</taxon>
        <taxon>Craniata</taxon>
        <taxon>Vertebrata</taxon>
        <taxon>Euteleostomi</taxon>
        <taxon>Actinopterygii</taxon>
        <taxon>Neopterygii</taxon>
        <taxon>Teleostei</taxon>
        <taxon>Neoteleostei</taxon>
        <taxon>Acanthomorphata</taxon>
        <taxon>Anabantaria</taxon>
        <taxon>Anabantiformes</taxon>
        <taxon>Channoidei</taxon>
        <taxon>Channidae</taxon>
        <taxon>Channa</taxon>
    </lineage>
</organism>
<comment type="caution">
    <text evidence="1">The sequence shown here is derived from an EMBL/GenBank/DDBJ whole genome shotgun (WGS) entry which is preliminary data.</text>
</comment>
<reference evidence="1" key="1">
    <citation type="submission" date="2023-07" db="EMBL/GenBank/DDBJ databases">
        <title>Chromosome-level Genome Assembly of Striped Snakehead (Channa striata).</title>
        <authorList>
            <person name="Liu H."/>
        </authorList>
    </citation>
    <scope>NUCLEOTIDE SEQUENCE</scope>
    <source>
        <strain evidence="1">Gz</strain>
        <tissue evidence="1">Muscle</tissue>
    </source>
</reference>
<name>A0AA88LJZ4_CHASR</name>
<evidence type="ECO:0000313" key="2">
    <source>
        <dbReference type="Proteomes" id="UP001187415"/>
    </source>
</evidence>
<proteinExistence type="predicted"/>
<keyword evidence="2" id="KW-1185">Reference proteome</keyword>
<accession>A0AA88LJZ4</accession>
<dbReference type="EMBL" id="JAUPFM010000019">
    <property type="protein sequence ID" value="KAK2820144.1"/>
    <property type="molecule type" value="Genomic_DNA"/>
</dbReference>
<evidence type="ECO:0000313" key="1">
    <source>
        <dbReference type="EMBL" id="KAK2820144.1"/>
    </source>
</evidence>
<sequence length="63" mass="6977">MSLDQMKVAALGRPFALGLPYDARKDELHIASVSCNKRLFCCLYSGQLCVAHYVPTDLSCLRS</sequence>
<dbReference type="AlphaFoldDB" id="A0AA88LJZ4"/>
<protein>
    <submittedName>
        <fullName evidence="1">Uncharacterized protein</fullName>
    </submittedName>
</protein>
<dbReference type="Proteomes" id="UP001187415">
    <property type="component" value="Unassembled WGS sequence"/>
</dbReference>